<dbReference type="EC" id="3.1.1.-" evidence="8"/>
<accession>A0ABR4BZQ3</accession>
<comment type="similarity">
    <text evidence="1 8">Belongs to the tannase family.</text>
</comment>
<evidence type="ECO:0000256" key="1">
    <source>
        <dbReference type="ARBA" id="ARBA00006249"/>
    </source>
</evidence>
<evidence type="ECO:0000256" key="2">
    <source>
        <dbReference type="ARBA" id="ARBA00022487"/>
    </source>
</evidence>
<evidence type="ECO:0000256" key="4">
    <source>
        <dbReference type="ARBA" id="ARBA00022729"/>
    </source>
</evidence>
<feature type="signal peptide" evidence="8">
    <location>
        <begin position="1"/>
        <end position="20"/>
    </location>
</feature>
<keyword evidence="3" id="KW-0479">Metal-binding</keyword>
<dbReference type="PANTHER" id="PTHR33938">
    <property type="entry name" value="FERULOYL ESTERASE B-RELATED"/>
    <property type="match status" value="1"/>
</dbReference>
<evidence type="ECO:0000256" key="8">
    <source>
        <dbReference type="RuleBase" id="RU361238"/>
    </source>
</evidence>
<dbReference type="SUPFAM" id="SSF53474">
    <property type="entry name" value="alpha/beta-Hydrolases"/>
    <property type="match status" value="1"/>
</dbReference>
<dbReference type="Proteomes" id="UP001595075">
    <property type="component" value="Unassembled WGS sequence"/>
</dbReference>
<proteinExistence type="inferred from homology"/>
<comment type="caution">
    <text evidence="9">The sequence shown here is derived from an EMBL/GenBank/DDBJ whole genome shotgun (WGS) entry which is preliminary data.</text>
</comment>
<keyword evidence="10" id="KW-1185">Reference proteome</keyword>
<dbReference type="EMBL" id="JAZHXI010000016">
    <property type="protein sequence ID" value="KAL2062736.1"/>
    <property type="molecule type" value="Genomic_DNA"/>
</dbReference>
<dbReference type="InterPro" id="IPR011118">
    <property type="entry name" value="Tannase/feruloyl_esterase"/>
</dbReference>
<evidence type="ECO:0000256" key="3">
    <source>
        <dbReference type="ARBA" id="ARBA00022723"/>
    </source>
</evidence>
<dbReference type="PANTHER" id="PTHR33938:SF8">
    <property type="entry name" value="CARBOXYLIC ESTER HYDROLASE"/>
    <property type="match status" value="1"/>
</dbReference>
<keyword evidence="7" id="KW-1015">Disulfide bond</keyword>
<organism evidence="9 10">
    <name type="scientific">Oculimacula yallundae</name>
    <dbReference type="NCBI Taxonomy" id="86028"/>
    <lineage>
        <taxon>Eukaryota</taxon>
        <taxon>Fungi</taxon>
        <taxon>Dikarya</taxon>
        <taxon>Ascomycota</taxon>
        <taxon>Pezizomycotina</taxon>
        <taxon>Leotiomycetes</taxon>
        <taxon>Helotiales</taxon>
        <taxon>Ploettnerulaceae</taxon>
        <taxon>Oculimacula</taxon>
    </lineage>
</organism>
<name>A0ABR4BZQ3_9HELO</name>
<evidence type="ECO:0000256" key="6">
    <source>
        <dbReference type="ARBA" id="ARBA00022837"/>
    </source>
</evidence>
<dbReference type="Pfam" id="PF07519">
    <property type="entry name" value="Tannase"/>
    <property type="match status" value="1"/>
</dbReference>
<dbReference type="InterPro" id="IPR029058">
    <property type="entry name" value="AB_hydrolase_fold"/>
</dbReference>
<keyword evidence="6" id="KW-0106">Calcium</keyword>
<sequence length="535" mass="58262">MRGKCLIGACFGFLLESANAVNSTLFCTPETFSNISLRGGHILNISTLLVSNFSSEVPASVVTAMNHFPEAVYGLDFCEANVTYTHPGQNDTINTSIWLPLKWNGRLMGIGGGGWTTGHYFALPRPASKGYVAVITDGGHGFFEIEHWQIKSTGNVDWPLLDDFAGRSIDDAATLAKAATVAFYGESPKFSYFNGCSTGGRQGYMLAQRYPDQYDGILATAPGINWDRMILGLVHPQIVMNDKKIYPQFCEIDAFTTAAIAACDELDGVKDGFILDPSSCNFNPTTVIGQSYNCSSTGKTGILSAEGAAIVTAAWSSVRTIDGRLHNGRPLSYGNGKGAPLMGVADTTCTSSSNGTSTSCAANPLSVAEQWIRYYLAKDETFNFTTITRRDYDSLYRQSINQYSSVMGTSDPDLTEFKESGGKLLTWHGLDDQLLSINNTVEYWERVQEQDAEIDDYYRLFAAPGTLHCSIGTGWYPGDALDSLVDWVENKVAPDHLKAKTFGTTKERVVNLCKWPAKLVFLGGDANIAESYTCK</sequence>
<keyword evidence="5 8" id="KW-0378">Hydrolase</keyword>
<protein>
    <recommendedName>
        <fullName evidence="8">Carboxylic ester hydrolase</fullName>
        <ecNumber evidence="8">3.1.1.-</ecNumber>
    </recommendedName>
</protein>
<evidence type="ECO:0000256" key="7">
    <source>
        <dbReference type="ARBA" id="ARBA00023157"/>
    </source>
</evidence>
<dbReference type="Gene3D" id="3.40.50.1820">
    <property type="entry name" value="alpha/beta hydrolase"/>
    <property type="match status" value="1"/>
</dbReference>
<feature type="chain" id="PRO_5044974884" description="Carboxylic ester hydrolase" evidence="8">
    <location>
        <begin position="21"/>
        <end position="535"/>
    </location>
</feature>
<evidence type="ECO:0000256" key="5">
    <source>
        <dbReference type="ARBA" id="ARBA00022801"/>
    </source>
</evidence>
<evidence type="ECO:0000313" key="10">
    <source>
        <dbReference type="Proteomes" id="UP001595075"/>
    </source>
</evidence>
<evidence type="ECO:0000313" key="9">
    <source>
        <dbReference type="EMBL" id="KAL2062736.1"/>
    </source>
</evidence>
<keyword evidence="4 8" id="KW-0732">Signal</keyword>
<keyword evidence="2" id="KW-0719">Serine esterase</keyword>
<reference evidence="9 10" key="1">
    <citation type="journal article" date="2024" name="Commun. Biol.">
        <title>Comparative genomic analysis of thermophilic fungi reveals convergent evolutionary adaptations and gene losses.</title>
        <authorList>
            <person name="Steindorff A.S."/>
            <person name="Aguilar-Pontes M.V."/>
            <person name="Robinson A.J."/>
            <person name="Andreopoulos B."/>
            <person name="LaButti K."/>
            <person name="Kuo A."/>
            <person name="Mondo S."/>
            <person name="Riley R."/>
            <person name="Otillar R."/>
            <person name="Haridas S."/>
            <person name="Lipzen A."/>
            <person name="Grimwood J."/>
            <person name="Schmutz J."/>
            <person name="Clum A."/>
            <person name="Reid I.D."/>
            <person name="Moisan M.C."/>
            <person name="Butler G."/>
            <person name="Nguyen T.T.M."/>
            <person name="Dewar K."/>
            <person name="Conant G."/>
            <person name="Drula E."/>
            <person name="Henrissat B."/>
            <person name="Hansel C."/>
            <person name="Singer S."/>
            <person name="Hutchinson M.I."/>
            <person name="de Vries R.P."/>
            <person name="Natvig D.O."/>
            <person name="Powell A.J."/>
            <person name="Tsang A."/>
            <person name="Grigoriev I.V."/>
        </authorList>
    </citation>
    <scope>NUCLEOTIDE SEQUENCE [LARGE SCALE GENOMIC DNA]</scope>
    <source>
        <strain evidence="9 10">CBS 494.80</strain>
    </source>
</reference>
<gene>
    <name evidence="9" type="ORF">VTL71DRAFT_5808</name>
</gene>